<proteinExistence type="predicted"/>
<evidence type="ECO:0000256" key="1">
    <source>
        <dbReference type="SAM" id="MobiDB-lite"/>
    </source>
</evidence>
<feature type="region of interest" description="Disordered" evidence="1">
    <location>
        <begin position="457"/>
        <end position="497"/>
    </location>
</feature>
<dbReference type="InParanoid" id="A0A0D0CVF2"/>
<feature type="compositionally biased region" description="Basic and acidic residues" evidence="1">
    <location>
        <begin position="205"/>
        <end position="221"/>
    </location>
</feature>
<reference evidence="2 3" key="1">
    <citation type="submission" date="2014-04" db="EMBL/GenBank/DDBJ databases">
        <authorList>
            <consortium name="DOE Joint Genome Institute"/>
            <person name="Kuo A."/>
            <person name="Kohler A."/>
            <person name="Jargeat P."/>
            <person name="Nagy L.G."/>
            <person name="Floudas D."/>
            <person name="Copeland A."/>
            <person name="Barry K.W."/>
            <person name="Cichocki N."/>
            <person name="Veneault-Fourrey C."/>
            <person name="LaButti K."/>
            <person name="Lindquist E.A."/>
            <person name="Lipzen A."/>
            <person name="Lundell T."/>
            <person name="Morin E."/>
            <person name="Murat C."/>
            <person name="Sun H."/>
            <person name="Tunlid A."/>
            <person name="Henrissat B."/>
            <person name="Grigoriev I.V."/>
            <person name="Hibbett D.S."/>
            <person name="Martin F."/>
            <person name="Nordberg H.P."/>
            <person name="Cantor M.N."/>
            <person name="Hua S.X."/>
        </authorList>
    </citation>
    <scope>NUCLEOTIDE SEQUENCE [LARGE SCALE GENOMIC DNA]</scope>
    <source>
        <strain evidence="2 3">Ve08.2h10</strain>
    </source>
</reference>
<protein>
    <submittedName>
        <fullName evidence="2">Uncharacterized protein</fullName>
    </submittedName>
</protein>
<reference evidence="3" key="2">
    <citation type="submission" date="2015-01" db="EMBL/GenBank/DDBJ databases">
        <title>Evolutionary Origins and Diversification of the Mycorrhizal Mutualists.</title>
        <authorList>
            <consortium name="DOE Joint Genome Institute"/>
            <consortium name="Mycorrhizal Genomics Consortium"/>
            <person name="Kohler A."/>
            <person name="Kuo A."/>
            <person name="Nagy L.G."/>
            <person name="Floudas D."/>
            <person name="Copeland A."/>
            <person name="Barry K.W."/>
            <person name="Cichocki N."/>
            <person name="Veneault-Fourrey C."/>
            <person name="LaButti K."/>
            <person name="Lindquist E.A."/>
            <person name="Lipzen A."/>
            <person name="Lundell T."/>
            <person name="Morin E."/>
            <person name="Murat C."/>
            <person name="Riley R."/>
            <person name="Ohm R."/>
            <person name="Sun H."/>
            <person name="Tunlid A."/>
            <person name="Henrissat B."/>
            <person name="Grigoriev I.V."/>
            <person name="Hibbett D.S."/>
            <person name="Martin F."/>
        </authorList>
    </citation>
    <scope>NUCLEOTIDE SEQUENCE [LARGE SCALE GENOMIC DNA]</scope>
    <source>
        <strain evidence="3">Ve08.2h10</strain>
    </source>
</reference>
<dbReference type="EMBL" id="KN826288">
    <property type="protein sequence ID" value="KIK79413.1"/>
    <property type="molecule type" value="Genomic_DNA"/>
</dbReference>
<keyword evidence="3" id="KW-1185">Reference proteome</keyword>
<dbReference type="HOGENOM" id="CLU_548728_0_0_1"/>
<feature type="compositionally biased region" description="Polar residues" evidence="1">
    <location>
        <begin position="358"/>
        <end position="372"/>
    </location>
</feature>
<dbReference type="Proteomes" id="UP000054538">
    <property type="component" value="Unassembled WGS sequence"/>
</dbReference>
<dbReference type="AlphaFoldDB" id="A0A0D0CVF2"/>
<feature type="region of interest" description="Disordered" evidence="1">
    <location>
        <begin position="205"/>
        <end position="224"/>
    </location>
</feature>
<evidence type="ECO:0000313" key="3">
    <source>
        <dbReference type="Proteomes" id="UP000054538"/>
    </source>
</evidence>
<feature type="compositionally biased region" description="Polar residues" evidence="1">
    <location>
        <begin position="387"/>
        <end position="404"/>
    </location>
</feature>
<dbReference type="OrthoDB" id="2693411at2759"/>
<gene>
    <name evidence="2" type="ORF">PAXRUDRAFT_16344</name>
</gene>
<feature type="region of interest" description="Disordered" evidence="1">
    <location>
        <begin position="259"/>
        <end position="279"/>
    </location>
</feature>
<sequence length="497" mass="53510">MQEASNITTSGAVLATSQKLSKELLEAENEDTKLKIQEMYALQNKKWRDRGSIKEETDPLAIQEAIEDLLLALMCIDALIKQHTRFAVSFLCTGPDPLWNWEITSLFCHPEETPQGNTFADLFPTEENVMLVAFQDYAELLFSVEMRNPISEHTAAQPLDYLSDVETEHGNSPEMVELEGKSAGESSGFESGLDVDQALGDITESKGEVTRDNDREGDDGWNRVGGLVEGEENVNDGEGIPFASCCPVDASLLQSHPSLSQSHASLSQNHASFSQDTQASRGNMSLGQHFGSRIAPSLLVPSFDTIGGYSLSAGGFSFSDAMQDTGSFSATMQDARSFSGGDWNFEGIGLDVFATNAPTSNEHSTGQNNQNIPELCLPAPPPLDLPDTTQSAEPSTKPLNSKSMSVGDKLHPKPKLVKQKPNAPPGAPVNEALMTDHPWTVPKTSWAIPPRVVPVQKIPPQAAPTGTIVTPKAVDPMKPPPKKTTPAASQHGPLPSL</sequence>
<feature type="region of interest" description="Disordered" evidence="1">
    <location>
        <begin position="358"/>
        <end position="432"/>
    </location>
</feature>
<dbReference type="STRING" id="930991.A0A0D0CVF2"/>
<name>A0A0D0CVF2_9AGAM</name>
<accession>A0A0D0CVF2</accession>
<organism evidence="2 3">
    <name type="scientific">Paxillus rubicundulus Ve08.2h10</name>
    <dbReference type="NCBI Taxonomy" id="930991"/>
    <lineage>
        <taxon>Eukaryota</taxon>
        <taxon>Fungi</taxon>
        <taxon>Dikarya</taxon>
        <taxon>Basidiomycota</taxon>
        <taxon>Agaricomycotina</taxon>
        <taxon>Agaricomycetes</taxon>
        <taxon>Agaricomycetidae</taxon>
        <taxon>Boletales</taxon>
        <taxon>Paxilineae</taxon>
        <taxon>Paxillaceae</taxon>
        <taxon>Paxillus</taxon>
    </lineage>
</organism>
<feature type="compositionally biased region" description="Low complexity" evidence="1">
    <location>
        <begin position="259"/>
        <end position="272"/>
    </location>
</feature>
<evidence type="ECO:0000313" key="2">
    <source>
        <dbReference type="EMBL" id="KIK79413.1"/>
    </source>
</evidence>